<sequence length="519" mass="56424">MTDASDCQQPKMVGRTTTLSHRPRPGNSSETHTNKDGFHLPIRLTAEPDDTDKEIEELGQRLGRAGLNQSSSQAGAARAFSSSNYLLSGPPQSAQPKPSEEDDKSSVFDHSTQETFSSAKDAWKALNMNGMSPSAAASQTSPAAALTPAADLLALVPSSVDDNKKSRASHNTLSEELALRVDRLARKQKERKRKSKHQRKTYISVPWRCSINTAANDDTRGGSGSGGGGYGRPTILLGDNNRITKNTTSSISQRTERSAYSLARFASKAAAAAAARDRPRRHRRERQTNKNKNNNNDNDDTNSKKQVNLPADNFYGASGSASASATLMASLASPNPINSMMDINQESQSLAESYARSYFHNSHHSPDQSHQSHQPQQPQPQNHPFTLPIRTYTGTTHVDMDPTTLKEEVERIKKNRMGPNGPMDVTSDEAITRQILWQRFTSTSSTSGDQGDKKWPSSSSMSIKGNVGSDDEMALGVGGVDDADEGEEGMGMVLDEQVKEDVDMNEDMDEVPLMDEGGD</sequence>
<feature type="compositionally biased region" description="Polar residues" evidence="1">
    <location>
        <begin position="15"/>
        <end position="31"/>
    </location>
</feature>
<dbReference type="AlphaFoldDB" id="A0AAE0NVP2"/>
<feature type="region of interest" description="Disordered" evidence="1">
    <location>
        <begin position="270"/>
        <end position="313"/>
    </location>
</feature>
<evidence type="ECO:0000313" key="3">
    <source>
        <dbReference type="Proteomes" id="UP001281003"/>
    </source>
</evidence>
<organism evidence="2 3">
    <name type="scientific">Sordaria brevicollis</name>
    <dbReference type="NCBI Taxonomy" id="83679"/>
    <lineage>
        <taxon>Eukaryota</taxon>
        <taxon>Fungi</taxon>
        <taxon>Dikarya</taxon>
        <taxon>Ascomycota</taxon>
        <taxon>Pezizomycotina</taxon>
        <taxon>Sordariomycetes</taxon>
        <taxon>Sordariomycetidae</taxon>
        <taxon>Sordariales</taxon>
        <taxon>Sordariaceae</taxon>
        <taxon>Sordaria</taxon>
    </lineage>
</organism>
<gene>
    <name evidence="2" type="ORF">B0T20DRAFT_397564</name>
</gene>
<comment type="caution">
    <text evidence="2">The sequence shown here is derived from an EMBL/GenBank/DDBJ whole genome shotgun (WGS) entry which is preliminary data.</text>
</comment>
<evidence type="ECO:0000313" key="2">
    <source>
        <dbReference type="EMBL" id="KAK3388572.1"/>
    </source>
</evidence>
<feature type="compositionally biased region" description="Gly residues" evidence="1">
    <location>
        <begin position="221"/>
        <end position="231"/>
    </location>
</feature>
<feature type="region of interest" description="Disordered" evidence="1">
    <location>
        <begin position="213"/>
        <end position="256"/>
    </location>
</feature>
<reference evidence="2" key="1">
    <citation type="journal article" date="2023" name="Mol. Phylogenet. Evol.">
        <title>Genome-scale phylogeny and comparative genomics of the fungal order Sordariales.</title>
        <authorList>
            <person name="Hensen N."/>
            <person name="Bonometti L."/>
            <person name="Westerberg I."/>
            <person name="Brannstrom I.O."/>
            <person name="Guillou S."/>
            <person name="Cros-Aarteil S."/>
            <person name="Calhoun S."/>
            <person name="Haridas S."/>
            <person name="Kuo A."/>
            <person name="Mondo S."/>
            <person name="Pangilinan J."/>
            <person name="Riley R."/>
            <person name="LaButti K."/>
            <person name="Andreopoulos B."/>
            <person name="Lipzen A."/>
            <person name="Chen C."/>
            <person name="Yan M."/>
            <person name="Daum C."/>
            <person name="Ng V."/>
            <person name="Clum A."/>
            <person name="Steindorff A."/>
            <person name="Ohm R.A."/>
            <person name="Martin F."/>
            <person name="Silar P."/>
            <person name="Natvig D.O."/>
            <person name="Lalanne C."/>
            <person name="Gautier V."/>
            <person name="Ament-Velasquez S.L."/>
            <person name="Kruys A."/>
            <person name="Hutchinson M.I."/>
            <person name="Powell A.J."/>
            <person name="Barry K."/>
            <person name="Miller A.N."/>
            <person name="Grigoriev I.V."/>
            <person name="Debuchy R."/>
            <person name="Gladieux P."/>
            <person name="Hiltunen Thoren M."/>
            <person name="Johannesson H."/>
        </authorList>
    </citation>
    <scope>NUCLEOTIDE SEQUENCE</scope>
    <source>
        <strain evidence="2">FGSC 1904</strain>
    </source>
</reference>
<feature type="region of interest" description="Disordered" evidence="1">
    <location>
        <begin position="1"/>
        <end position="114"/>
    </location>
</feature>
<reference evidence="2" key="2">
    <citation type="submission" date="2023-07" db="EMBL/GenBank/DDBJ databases">
        <authorList>
            <consortium name="Lawrence Berkeley National Laboratory"/>
            <person name="Haridas S."/>
            <person name="Hensen N."/>
            <person name="Bonometti L."/>
            <person name="Westerberg I."/>
            <person name="Brannstrom I.O."/>
            <person name="Guillou S."/>
            <person name="Cros-Aarteil S."/>
            <person name="Calhoun S."/>
            <person name="Kuo A."/>
            <person name="Mondo S."/>
            <person name="Pangilinan J."/>
            <person name="Riley R."/>
            <person name="LaButti K."/>
            <person name="Andreopoulos B."/>
            <person name="Lipzen A."/>
            <person name="Chen C."/>
            <person name="Yanf M."/>
            <person name="Daum C."/>
            <person name="Ng V."/>
            <person name="Clum A."/>
            <person name="Steindorff A."/>
            <person name="Ohm R."/>
            <person name="Martin F."/>
            <person name="Silar P."/>
            <person name="Natvig D."/>
            <person name="Lalanne C."/>
            <person name="Gautier V."/>
            <person name="Ament-velasquez S.L."/>
            <person name="Kruys A."/>
            <person name="Hutchinson M.I."/>
            <person name="Powell A.J."/>
            <person name="Barry K."/>
            <person name="Miller A.N."/>
            <person name="Grigoriev I.V."/>
            <person name="Debuchy R."/>
            <person name="Gladieux P."/>
            <person name="Thoren M.H."/>
            <person name="Johannesson H."/>
        </authorList>
    </citation>
    <scope>NUCLEOTIDE SEQUENCE</scope>
    <source>
        <strain evidence="2">FGSC 1904</strain>
    </source>
</reference>
<dbReference type="Proteomes" id="UP001281003">
    <property type="component" value="Unassembled WGS sequence"/>
</dbReference>
<keyword evidence="3" id="KW-1185">Reference proteome</keyword>
<dbReference type="EMBL" id="JAUTDP010000015">
    <property type="protein sequence ID" value="KAK3388572.1"/>
    <property type="molecule type" value="Genomic_DNA"/>
</dbReference>
<accession>A0AAE0NVP2</accession>
<evidence type="ECO:0000256" key="1">
    <source>
        <dbReference type="SAM" id="MobiDB-lite"/>
    </source>
</evidence>
<feature type="compositionally biased region" description="Acidic residues" evidence="1">
    <location>
        <begin position="47"/>
        <end position="57"/>
    </location>
</feature>
<feature type="region of interest" description="Disordered" evidence="1">
    <location>
        <begin position="439"/>
        <end position="519"/>
    </location>
</feature>
<feature type="compositionally biased region" description="Acidic residues" evidence="1">
    <location>
        <begin position="503"/>
        <end position="519"/>
    </location>
</feature>
<feature type="region of interest" description="Disordered" evidence="1">
    <location>
        <begin position="360"/>
        <end position="403"/>
    </location>
</feature>
<feature type="compositionally biased region" description="Polar residues" evidence="1">
    <location>
        <begin position="241"/>
        <end position="253"/>
    </location>
</feature>
<name>A0AAE0NVP2_SORBR</name>
<protein>
    <submittedName>
        <fullName evidence="2">Uncharacterized protein</fullName>
    </submittedName>
</protein>
<proteinExistence type="predicted"/>
<feature type="compositionally biased region" description="Polar residues" evidence="1">
    <location>
        <begin position="67"/>
        <end position="96"/>
    </location>
</feature>
<feature type="compositionally biased region" description="Low complexity" evidence="1">
    <location>
        <begin position="368"/>
        <end position="384"/>
    </location>
</feature>